<proteinExistence type="inferred from homology"/>
<evidence type="ECO:0000259" key="6">
    <source>
        <dbReference type="SMART" id="SM00986"/>
    </source>
</evidence>
<dbReference type="Pfam" id="PF03167">
    <property type="entry name" value="UDG"/>
    <property type="match status" value="1"/>
</dbReference>
<evidence type="ECO:0000256" key="4">
    <source>
        <dbReference type="ARBA" id="ARBA00023204"/>
    </source>
</evidence>
<dbReference type="InterPro" id="IPR018085">
    <property type="entry name" value="Ura-DNA_Glyclase_AS"/>
</dbReference>
<organism evidence="7">
    <name type="scientific">Catovirus CTV1</name>
    <dbReference type="NCBI Taxonomy" id="1977631"/>
    <lineage>
        <taxon>Viruses</taxon>
        <taxon>Varidnaviria</taxon>
        <taxon>Bamfordvirae</taxon>
        <taxon>Nucleocytoviricota</taxon>
        <taxon>Megaviricetes</taxon>
        <taxon>Imitervirales</taxon>
        <taxon>Mimiviridae</taxon>
        <taxon>Klosneuvirinae</taxon>
        <taxon>Catovirus</taxon>
    </lineage>
</organism>
<dbReference type="SUPFAM" id="SSF52141">
    <property type="entry name" value="Uracil-DNA glycosylase-like"/>
    <property type="match status" value="1"/>
</dbReference>
<dbReference type="PROSITE" id="PS00130">
    <property type="entry name" value="U_DNA_GLYCOSYLASE"/>
    <property type="match status" value="1"/>
</dbReference>
<keyword evidence="4" id="KW-0234">DNA repair</keyword>
<dbReference type="PANTHER" id="PTHR11264:SF0">
    <property type="entry name" value="URACIL-DNA GLYCOSYLASE"/>
    <property type="match status" value="1"/>
</dbReference>
<dbReference type="InterPro" id="IPR036895">
    <property type="entry name" value="Uracil-DNA_glycosylase-like_sf"/>
</dbReference>
<evidence type="ECO:0000256" key="2">
    <source>
        <dbReference type="ARBA" id="ARBA00022763"/>
    </source>
</evidence>
<keyword evidence="2" id="KW-0227">DNA damage</keyword>
<evidence type="ECO:0000256" key="1">
    <source>
        <dbReference type="ARBA" id="ARBA00008184"/>
    </source>
</evidence>
<gene>
    <name evidence="7" type="ORF">Catovirus_1_1041</name>
</gene>
<feature type="domain" description="Uracil-DNA glycosylase-like" evidence="6">
    <location>
        <begin position="85"/>
        <end position="259"/>
    </location>
</feature>
<dbReference type="HAMAP" id="MF_00148">
    <property type="entry name" value="UDG"/>
    <property type="match status" value="1"/>
</dbReference>
<dbReference type="InterPro" id="IPR002043">
    <property type="entry name" value="UDG_fam1"/>
</dbReference>
<comment type="similarity">
    <text evidence="1">Belongs to the uracil-DNA glycosylase (UDG) superfamily. UNG family.</text>
</comment>
<sequence length="271" mass="31178">MNDYMNHLLSAKNYNQLSWSQRFTDYSVKIFDLPLSNEWKKFLFDDIRKNIDCENIDKQLSNLLKSSNGTMDIFPYPNLLFSAFNFTKYDDVKVVIVGQDPYFNFKNVDGKNIPEAMGLSFSIPIEIPIPSSLNNIFNNALQYKHFIKKPNHGNLEFWAYQGCLMLNTALTVQKGEKNSHSNMWKKFTDAIIKKLSDNKKNLVFVLWGAPALKKLSLIDTTKHEVLTSSHPSGLSYNKSLGKYPAFNSIDQFGKINSLLKKNGIKEIIWQL</sequence>
<dbReference type="SMART" id="SM00987">
    <property type="entry name" value="UreE_C"/>
    <property type="match status" value="1"/>
</dbReference>
<dbReference type="NCBIfam" id="NF003592">
    <property type="entry name" value="PRK05254.1-5"/>
    <property type="match status" value="1"/>
</dbReference>
<dbReference type="Gene3D" id="3.40.470.10">
    <property type="entry name" value="Uracil-DNA glycosylase-like domain"/>
    <property type="match status" value="1"/>
</dbReference>
<dbReference type="NCBIfam" id="TIGR00628">
    <property type="entry name" value="ung"/>
    <property type="match status" value="1"/>
</dbReference>
<name>A0A1V0SBD6_9VIRU</name>
<evidence type="ECO:0000256" key="5">
    <source>
        <dbReference type="PROSITE-ProRule" id="PRU10072"/>
    </source>
</evidence>
<accession>A0A1V0SBD6</accession>
<dbReference type="GO" id="GO:0004844">
    <property type="term" value="F:uracil DNA N-glycosylase activity"/>
    <property type="evidence" value="ECO:0007669"/>
    <property type="project" value="InterPro"/>
</dbReference>
<dbReference type="SMART" id="SM00986">
    <property type="entry name" value="UDG"/>
    <property type="match status" value="1"/>
</dbReference>
<protein>
    <submittedName>
        <fullName evidence="7">Uracil-DNA glycosylase</fullName>
    </submittedName>
</protein>
<evidence type="ECO:0000256" key="3">
    <source>
        <dbReference type="ARBA" id="ARBA00022801"/>
    </source>
</evidence>
<keyword evidence="3" id="KW-0378">Hydrolase</keyword>
<dbReference type="PANTHER" id="PTHR11264">
    <property type="entry name" value="URACIL-DNA GLYCOSYLASE"/>
    <property type="match status" value="1"/>
</dbReference>
<dbReference type="InterPro" id="IPR005122">
    <property type="entry name" value="Uracil-DNA_glycosylase-like"/>
</dbReference>
<evidence type="ECO:0000313" key="7">
    <source>
        <dbReference type="EMBL" id="ARF08991.1"/>
    </source>
</evidence>
<dbReference type="EMBL" id="KY684083">
    <property type="protein sequence ID" value="ARF08991.1"/>
    <property type="molecule type" value="Genomic_DNA"/>
</dbReference>
<dbReference type="GO" id="GO:0097510">
    <property type="term" value="P:base-excision repair, AP site formation via deaminated base removal"/>
    <property type="evidence" value="ECO:0007669"/>
    <property type="project" value="TreeGrafter"/>
</dbReference>
<dbReference type="CDD" id="cd10027">
    <property type="entry name" value="UDG-F1-like"/>
    <property type="match status" value="1"/>
</dbReference>
<reference evidence="7" key="1">
    <citation type="journal article" date="2017" name="Science">
        <title>Giant viruses with an expanded complement of translation system components.</title>
        <authorList>
            <person name="Schulz F."/>
            <person name="Yutin N."/>
            <person name="Ivanova N.N."/>
            <person name="Ortega D.R."/>
            <person name="Lee T.K."/>
            <person name="Vierheilig J."/>
            <person name="Daims H."/>
            <person name="Horn M."/>
            <person name="Wagner M."/>
            <person name="Jensen G.J."/>
            <person name="Kyrpides N.C."/>
            <person name="Koonin E.V."/>
            <person name="Woyke T."/>
        </authorList>
    </citation>
    <scope>NUCLEOTIDE SEQUENCE</scope>
    <source>
        <strain evidence="7">CTV1</strain>
    </source>
</reference>
<feature type="active site" description="Proton acceptor" evidence="5">
    <location>
        <position position="100"/>
    </location>
</feature>